<dbReference type="Gene3D" id="3.30.200.20">
    <property type="entry name" value="Phosphorylase Kinase, domain 1"/>
    <property type="match status" value="1"/>
</dbReference>
<evidence type="ECO:0000256" key="9">
    <source>
        <dbReference type="ARBA" id="ARBA00081396"/>
    </source>
</evidence>
<feature type="region of interest" description="Disordered" evidence="12">
    <location>
        <begin position="206"/>
        <end position="230"/>
    </location>
</feature>
<dbReference type="GO" id="GO:0004364">
    <property type="term" value="F:glutathione transferase activity"/>
    <property type="evidence" value="ECO:0007669"/>
    <property type="project" value="UniProtKB-EC"/>
</dbReference>
<dbReference type="InterPro" id="IPR050122">
    <property type="entry name" value="RTK"/>
</dbReference>
<dbReference type="FunFam" id="3.40.30.10:FF:000096">
    <property type="entry name" value="Glutathione S-transferase kappa"/>
    <property type="match status" value="1"/>
</dbReference>
<dbReference type="GO" id="GO:0007169">
    <property type="term" value="P:cell surface receptor protein tyrosine kinase signaling pathway"/>
    <property type="evidence" value="ECO:0007669"/>
    <property type="project" value="TreeGrafter"/>
</dbReference>
<feature type="non-terminal residue" evidence="15">
    <location>
        <position position="1"/>
    </location>
</feature>
<reference evidence="15" key="1">
    <citation type="journal article" date="2021" name="Cell">
        <title>Tracing the genetic footprints of vertebrate landing in non-teleost ray-finned fishes.</title>
        <authorList>
            <person name="Bi X."/>
            <person name="Wang K."/>
            <person name="Yang L."/>
            <person name="Pan H."/>
            <person name="Jiang H."/>
            <person name="Wei Q."/>
            <person name="Fang M."/>
            <person name="Yu H."/>
            <person name="Zhu C."/>
            <person name="Cai Y."/>
            <person name="He Y."/>
            <person name="Gan X."/>
            <person name="Zeng H."/>
            <person name="Yu D."/>
            <person name="Zhu Y."/>
            <person name="Jiang H."/>
            <person name="Qiu Q."/>
            <person name="Yang H."/>
            <person name="Zhang Y.E."/>
            <person name="Wang W."/>
            <person name="Zhu M."/>
            <person name="He S."/>
            <person name="Zhang G."/>
        </authorList>
    </citation>
    <scope>NUCLEOTIDE SEQUENCE</scope>
    <source>
        <strain evidence="15">Allg_001</strain>
    </source>
</reference>
<evidence type="ECO:0000256" key="4">
    <source>
        <dbReference type="ARBA" id="ARBA00022741"/>
    </source>
</evidence>
<keyword evidence="13" id="KW-1133">Transmembrane helix</keyword>
<dbReference type="PANTHER" id="PTHR24416">
    <property type="entry name" value="TYROSINE-PROTEIN KINASE RECEPTOR"/>
    <property type="match status" value="1"/>
</dbReference>
<evidence type="ECO:0000256" key="6">
    <source>
        <dbReference type="ARBA" id="ARBA00047960"/>
    </source>
</evidence>
<comment type="catalytic activity">
    <reaction evidence="6">
        <text>RX + glutathione = an S-substituted glutathione + a halide anion + H(+)</text>
        <dbReference type="Rhea" id="RHEA:16437"/>
        <dbReference type="ChEBI" id="CHEBI:15378"/>
        <dbReference type="ChEBI" id="CHEBI:16042"/>
        <dbReference type="ChEBI" id="CHEBI:17792"/>
        <dbReference type="ChEBI" id="CHEBI:57925"/>
        <dbReference type="ChEBI" id="CHEBI:90779"/>
        <dbReference type="EC" id="2.5.1.18"/>
    </reaction>
</comment>
<dbReference type="PRINTS" id="PR00109">
    <property type="entry name" value="TYRKINASE"/>
</dbReference>
<dbReference type="InterPro" id="IPR000719">
    <property type="entry name" value="Prot_kinase_dom"/>
</dbReference>
<keyword evidence="5" id="KW-0067">ATP-binding</keyword>
<evidence type="ECO:0000256" key="2">
    <source>
        <dbReference type="ARBA" id="ARBA00012452"/>
    </source>
</evidence>
<dbReference type="SUPFAM" id="SSF52833">
    <property type="entry name" value="Thioredoxin-like"/>
    <property type="match status" value="1"/>
</dbReference>
<evidence type="ECO:0000256" key="12">
    <source>
        <dbReference type="SAM" id="MobiDB-lite"/>
    </source>
</evidence>
<proteinExistence type="inferred from homology"/>
<dbReference type="Gene3D" id="1.10.510.10">
    <property type="entry name" value="Transferase(Phosphotransferase) domain 1"/>
    <property type="match status" value="1"/>
</dbReference>
<organism evidence="15 16">
    <name type="scientific">Atractosteus spatula</name>
    <name type="common">Alligator gar</name>
    <name type="synonym">Lepisosteus spatula</name>
    <dbReference type="NCBI Taxonomy" id="7917"/>
    <lineage>
        <taxon>Eukaryota</taxon>
        <taxon>Metazoa</taxon>
        <taxon>Chordata</taxon>
        <taxon>Craniata</taxon>
        <taxon>Vertebrata</taxon>
        <taxon>Euteleostomi</taxon>
        <taxon>Actinopterygii</taxon>
        <taxon>Neopterygii</taxon>
        <taxon>Holostei</taxon>
        <taxon>Semionotiformes</taxon>
        <taxon>Lepisosteidae</taxon>
        <taxon>Atractosteus</taxon>
    </lineage>
</organism>
<dbReference type="EC" id="2.5.1.18" evidence="2"/>
<dbReference type="AlphaFoldDB" id="A0A8J7P498"/>
<keyword evidence="3" id="KW-0808">Transferase</keyword>
<name>A0A8J7P498_ATRSP</name>
<dbReference type="GO" id="GO:0004714">
    <property type="term" value="F:transmembrane receptor protein tyrosine kinase activity"/>
    <property type="evidence" value="ECO:0007669"/>
    <property type="project" value="TreeGrafter"/>
</dbReference>
<evidence type="ECO:0000313" key="16">
    <source>
        <dbReference type="Proteomes" id="UP000736164"/>
    </source>
</evidence>
<evidence type="ECO:0000256" key="5">
    <source>
        <dbReference type="ARBA" id="ARBA00022840"/>
    </source>
</evidence>
<dbReference type="Pfam" id="PF07714">
    <property type="entry name" value="PK_Tyr_Ser-Thr"/>
    <property type="match status" value="1"/>
</dbReference>
<dbReference type="InterPro" id="IPR011009">
    <property type="entry name" value="Kinase-like_dom_sf"/>
</dbReference>
<sequence>MQGSGKGNKPPGLVPNKFLYMTKDLSRLAEYFEIPLRAPSDPFEAMFKKGSLSAMRFVTAVSRTCAASVEPVSRELWHRIWSRDQDITEAASLTEAGLKAGLPPSTVEELLQLARTQEVKEGLKAATQEALDHGAFGFPLAVCHVEGKPEIFFGSDRFELMAHCIGDEVYVGTEPSLSVPGEKWMGPNPSKLTAKMDAERALSVLTGQQHSQQERADRETDTPGGQRDVSLEGWASAGRIAEMSSLSEADYQCKPGDAICNIRVYEQEVIIVPVLLLASFLVTFVFILLMKYCPERVERLRPQGGLSHRSRPRSRATLHGIEAPAGLDPLENEYIALGGYSSPVSSTPASDSAYSSAASQLTELPAQRLPESFHEISALPLSFCLKTSPVSLYRARMDNRDVVLRVLKDSASSSESHNFIEFARFLSRLGKHPNLVELLGVVSLRAPLITVTEELEHRDLLGFLWRCRQDNLSLDKPCDLTEKRLFIMARQVASALEFLHNKGYLHGNVAAHSVLIGEDLTAKLWGLGTSFRASMKGAMPVGDEAGLRKWQAPERLAKRPATTSSDVWSFGILLFEMITLGDPPFPEVPVSELLQFLQRDKTLKKPVNCSSSLYSIMKSCCQWRQQDRPQLAEVLRKLQSGEKHANDRTVLRVPEPISISKYLREAGYGDSYNYTVF</sequence>
<evidence type="ECO:0000259" key="14">
    <source>
        <dbReference type="PROSITE" id="PS50011"/>
    </source>
</evidence>
<evidence type="ECO:0000256" key="13">
    <source>
        <dbReference type="SAM" id="Phobius"/>
    </source>
</evidence>
<evidence type="ECO:0000256" key="8">
    <source>
        <dbReference type="ARBA" id="ARBA00080274"/>
    </source>
</evidence>
<dbReference type="InterPro" id="IPR036249">
    <property type="entry name" value="Thioredoxin-like_sf"/>
</dbReference>
<dbReference type="GO" id="GO:0005737">
    <property type="term" value="C:cytoplasm"/>
    <property type="evidence" value="ECO:0007669"/>
    <property type="project" value="UniProtKB-ARBA"/>
</dbReference>
<dbReference type="InterPro" id="IPR001245">
    <property type="entry name" value="Ser-Thr/Tyr_kinase_cat_dom"/>
</dbReference>
<keyword evidence="15" id="KW-0418">Kinase</keyword>
<dbReference type="SUPFAM" id="SSF56112">
    <property type="entry name" value="Protein kinase-like (PK-like)"/>
    <property type="match status" value="1"/>
</dbReference>
<feature type="transmembrane region" description="Helical" evidence="13">
    <location>
        <begin position="270"/>
        <end position="290"/>
    </location>
</feature>
<keyword evidence="4" id="KW-0547">Nucleotide-binding</keyword>
<accession>A0A8J7P498</accession>
<keyword evidence="13" id="KW-0472">Membrane</keyword>
<comment type="caution">
    <text evidence="15">The sequence shown here is derived from an EMBL/GenBank/DDBJ whole genome shotgun (WGS) entry which is preliminary data.</text>
</comment>
<evidence type="ECO:0000256" key="10">
    <source>
        <dbReference type="ARBA" id="ARBA00082109"/>
    </source>
</evidence>
<evidence type="ECO:0000313" key="15">
    <source>
        <dbReference type="EMBL" id="MBN3325100.1"/>
    </source>
</evidence>
<dbReference type="Gene3D" id="3.40.30.10">
    <property type="entry name" value="Glutaredoxin"/>
    <property type="match status" value="1"/>
</dbReference>
<keyword evidence="16" id="KW-1185">Reference proteome</keyword>
<dbReference type="GO" id="GO:0043235">
    <property type="term" value="C:receptor complex"/>
    <property type="evidence" value="ECO:0007669"/>
    <property type="project" value="TreeGrafter"/>
</dbReference>
<dbReference type="GO" id="GO:0005524">
    <property type="term" value="F:ATP binding"/>
    <property type="evidence" value="ECO:0007669"/>
    <property type="project" value="UniProtKB-KW"/>
</dbReference>
<keyword evidence="13" id="KW-0812">Transmembrane</keyword>
<dbReference type="PANTHER" id="PTHR24416:SF631">
    <property type="entry name" value="SERINE_THREONINE_TYROSINE KINASE 1"/>
    <property type="match status" value="1"/>
</dbReference>
<dbReference type="Proteomes" id="UP000736164">
    <property type="component" value="Unassembled WGS sequence"/>
</dbReference>
<feature type="domain" description="Protein kinase" evidence="14">
    <location>
        <begin position="329"/>
        <end position="647"/>
    </location>
</feature>
<dbReference type="GO" id="GO:0016491">
    <property type="term" value="F:oxidoreductase activity"/>
    <property type="evidence" value="ECO:0007669"/>
    <property type="project" value="InterPro"/>
</dbReference>
<dbReference type="GO" id="GO:0005886">
    <property type="term" value="C:plasma membrane"/>
    <property type="evidence" value="ECO:0007669"/>
    <property type="project" value="TreeGrafter"/>
</dbReference>
<dbReference type="PROSITE" id="PS50011">
    <property type="entry name" value="PROTEIN_KINASE_DOM"/>
    <property type="match status" value="1"/>
</dbReference>
<dbReference type="EMBL" id="JAAWVO010074088">
    <property type="protein sequence ID" value="MBN3325100.1"/>
    <property type="molecule type" value="Genomic_DNA"/>
</dbReference>
<evidence type="ECO:0000256" key="3">
    <source>
        <dbReference type="ARBA" id="ARBA00022679"/>
    </source>
</evidence>
<feature type="non-terminal residue" evidence="15">
    <location>
        <position position="677"/>
    </location>
</feature>
<feature type="compositionally biased region" description="Basic and acidic residues" evidence="12">
    <location>
        <begin position="212"/>
        <end position="221"/>
    </location>
</feature>
<protein>
    <recommendedName>
        <fullName evidence="7">Glutathione S-transferase kappa 1</fullName>
        <ecNumber evidence="2">2.5.1.18</ecNumber>
    </recommendedName>
    <alternativeName>
        <fullName evidence="10">GST 13-13</fullName>
    </alternativeName>
    <alternativeName>
        <fullName evidence="11">GST class-kappa</fullName>
    </alternativeName>
    <alternativeName>
        <fullName evidence="8">GSTK1-1</fullName>
    </alternativeName>
    <alternativeName>
        <fullName evidence="9">Glutathione S-transferase subunit 13</fullName>
    </alternativeName>
</protein>
<comment type="similarity">
    <text evidence="1">Belongs to the GST superfamily. Kappa family.</text>
</comment>
<dbReference type="InterPro" id="IPR001853">
    <property type="entry name" value="DSBA-like_thioredoxin_dom"/>
</dbReference>
<evidence type="ECO:0000256" key="11">
    <source>
        <dbReference type="ARBA" id="ARBA00083519"/>
    </source>
</evidence>
<evidence type="ECO:0000256" key="1">
    <source>
        <dbReference type="ARBA" id="ARBA00006494"/>
    </source>
</evidence>
<dbReference type="Pfam" id="PF01323">
    <property type="entry name" value="DSBA"/>
    <property type="match status" value="1"/>
</dbReference>
<gene>
    <name evidence="15" type="primary">Styk1_1</name>
    <name evidence="15" type="ORF">GTO95_0012040</name>
</gene>
<evidence type="ECO:0000256" key="7">
    <source>
        <dbReference type="ARBA" id="ARBA00073833"/>
    </source>
</evidence>